<keyword evidence="8" id="KW-0732">Signal</keyword>
<reference evidence="10 11" key="1">
    <citation type="journal article" date="2024" name="Commun. Biol.">
        <title>Comparative genomic analysis of thermophilic fungi reveals convergent evolutionary adaptations and gene losses.</title>
        <authorList>
            <person name="Steindorff A.S."/>
            <person name="Aguilar-Pontes M.V."/>
            <person name="Robinson A.J."/>
            <person name="Andreopoulos B."/>
            <person name="LaButti K."/>
            <person name="Kuo A."/>
            <person name="Mondo S."/>
            <person name="Riley R."/>
            <person name="Otillar R."/>
            <person name="Haridas S."/>
            <person name="Lipzen A."/>
            <person name="Grimwood J."/>
            <person name="Schmutz J."/>
            <person name="Clum A."/>
            <person name="Reid I.D."/>
            <person name="Moisan M.C."/>
            <person name="Butler G."/>
            <person name="Nguyen T.T.M."/>
            <person name="Dewar K."/>
            <person name="Conant G."/>
            <person name="Drula E."/>
            <person name="Henrissat B."/>
            <person name="Hansel C."/>
            <person name="Singer S."/>
            <person name="Hutchinson M.I."/>
            <person name="de Vries R.P."/>
            <person name="Natvig D.O."/>
            <person name="Powell A.J."/>
            <person name="Tsang A."/>
            <person name="Grigoriev I.V."/>
        </authorList>
    </citation>
    <scope>NUCLEOTIDE SEQUENCE [LARGE SCALE GENOMIC DNA]</scope>
    <source>
        <strain evidence="10 11">ATCC 24622</strain>
    </source>
</reference>
<dbReference type="EMBL" id="JAZHXJ010000055">
    <property type="protein sequence ID" value="KAL1878133.1"/>
    <property type="molecule type" value="Genomic_DNA"/>
</dbReference>
<protein>
    <recommendedName>
        <fullName evidence="3">protein disulfide-isomerase</fullName>
        <ecNumber evidence="3">5.3.4.1</ecNumber>
    </recommendedName>
</protein>
<dbReference type="PROSITE" id="PS51352">
    <property type="entry name" value="THIOREDOXIN_2"/>
    <property type="match status" value="1"/>
</dbReference>
<evidence type="ECO:0000256" key="3">
    <source>
        <dbReference type="ARBA" id="ARBA00012723"/>
    </source>
</evidence>
<dbReference type="InterPro" id="IPR013766">
    <property type="entry name" value="Thioredoxin_domain"/>
</dbReference>
<evidence type="ECO:0000256" key="8">
    <source>
        <dbReference type="SAM" id="SignalP"/>
    </source>
</evidence>
<evidence type="ECO:0000313" key="10">
    <source>
        <dbReference type="EMBL" id="KAL1878133.1"/>
    </source>
</evidence>
<dbReference type="EC" id="5.3.4.1" evidence="3"/>
<comment type="catalytic activity">
    <reaction evidence="1">
        <text>Catalyzes the rearrangement of -S-S- bonds in proteins.</text>
        <dbReference type="EC" id="5.3.4.1"/>
    </reaction>
</comment>
<accession>A0ABR3XQD1</accession>
<evidence type="ECO:0000256" key="6">
    <source>
        <dbReference type="ARBA" id="ARBA00023284"/>
    </source>
</evidence>
<gene>
    <name evidence="10" type="ORF">VTK73DRAFT_8013</name>
</gene>
<feature type="domain" description="Thioredoxin" evidence="9">
    <location>
        <begin position="23"/>
        <end position="142"/>
    </location>
</feature>
<dbReference type="InterPro" id="IPR017937">
    <property type="entry name" value="Thioredoxin_CS"/>
</dbReference>
<keyword evidence="11" id="KW-1185">Reference proteome</keyword>
<feature type="signal peptide" evidence="8">
    <location>
        <begin position="1"/>
        <end position="22"/>
    </location>
</feature>
<evidence type="ECO:0000256" key="5">
    <source>
        <dbReference type="ARBA" id="ARBA00023235"/>
    </source>
</evidence>
<comment type="subcellular location">
    <subcellularLocation>
        <location evidence="2">Endoplasmic reticulum lumen</location>
    </subcellularLocation>
</comment>
<dbReference type="Gene3D" id="3.40.30.10">
    <property type="entry name" value="Glutaredoxin"/>
    <property type="match status" value="2"/>
</dbReference>
<feature type="region of interest" description="Disordered" evidence="7">
    <location>
        <begin position="432"/>
        <end position="507"/>
    </location>
</feature>
<keyword evidence="6" id="KW-0676">Redox-active center</keyword>
<feature type="compositionally biased region" description="Low complexity" evidence="7">
    <location>
        <begin position="468"/>
        <end position="480"/>
    </location>
</feature>
<feature type="compositionally biased region" description="Low complexity" evidence="7">
    <location>
        <begin position="270"/>
        <end position="287"/>
    </location>
</feature>
<dbReference type="InterPro" id="IPR036249">
    <property type="entry name" value="Thioredoxin-like_sf"/>
</dbReference>
<dbReference type="Pfam" id="PF24541">
    <property type="entry name" value="Thioredox_PDIA6_C"/>
    <property type="match status" value="1"/>
</dbReference>
<dbReference type="PRINTS" id="PR00421">
    <property type="entry name" value="THIOREDOXIN"/>
</dbReference>
<evidence type="ECO:0000259" key="9">
    <source>
        <dbReference type="PROSITE" id="PS51352"/>
    </source>
</evidence>
<feature type="chain" id="PRO_5045635582" description="protein disulfide-isomerase" evidence="8">
    <location>
        <begin position="23"/>
        <end position="507"/>
    </location>
</feature>
<name>A0ABR3XQD1_9PEZI</name>
<evidence type="ECO:0000256" key="7">
    <source>
        <dbReference type="SAM" id="MobiDB-lite"/>
    </source>
</evidence>
<evidence type="ECO:0000313" key="11">
    <source>
        <dbReference type="Proteomes" id="UP001586593"/>
    </source>
</evidence>
<dbReference type="Pfam" id="PF00085">
    <property type="entry name" value="Thioredoxin"/>
    <property type="match status" value="1"/>
</dbReference>
<keyword evidence="5" id="KW-0413">Isomerase</keyword>
<dbReference type="SUPFAM" id="SSF52833">
    <property type="entry name" value="Thioredoxin-like"/>
    <property type="match status" value="2"/>
</dbReference>
<dbReference type="Proteomes" id="UP001586593">
    <property type="component" value="Unassembled WGS sequence"/>
</dbReference>
<evidence type="ECO:0000256" key="4">
    <source>
        <dbReference type="ARBA" id="ARBA00023157"/>
    </source>
</evidence>
<dbReference type="InterPro" id="IPR057305">
    <property type="entry name" value="Thioredox_PDIA6_C"/>
</dbReference>
<evidence type="ECO:0000256" key="2">
    <source>
        <dbReference type="ARBA" id="ARBA00004319"/>
    </source>
</evidence>
<sequence length="507" mass="54495">MHHTSLCAAVVALLSVLPGVQAGLYTKKSPVLQVEAKDYDRLIAKSNHTSIVEFYAPWCGHCQNLKPAYEKAAKNLEGLAKVAAVNCDDDANKPFCGSMGVQGFPTLKIVRPRKGGKPIVEDYNGPRTATGIVEAVVDRINNHVKKVTDKDLDKFLSEKNDTAKAILFTDKGTTTALLKSIAIDFLDVITIAQVRNKETKAVETFGIEKFPTLVLLPGGDKDAIVYEGEYKKPAIVEFLSQAGQPNPDPAPITSKTKKAKSSSAKRETASETPTAAEEQQEAPTQEAPVIVESAIPIPAINTPEKLTKECLTEKSSTCVLALVPSTHGEKAKEALSTLSDLAFKYSQGKRHLFPMFEVSKDNEAAAGLIKALELLGEVEIIAINARRGWWRRYEGDKFDHESIASWIDTIRLSEGTKKKIPEGIVAISLGASETEAGSEASPEASSEATPDATESASSEDATPVTPDASATEEVTESTSTKGADPTVEPETATQDGPEQEPVKHEEL</sequence>
<dbReference type="PROSITE" id="PS00194">
    <property type="entry name" value="THIOREDOXIN_1"/>
    <property type="match status" value="1"/>
</dbReference>
<feature type="compositionally biased region" description="Low complexity" evidence="7">
    <location>
        <begin position="432"/>
        <end position="450"/>
    </location>
</feature>
<keyword evidence="4" id="KW-1015">Disulfide bond</keyword>
<comment type="caution">
    <text evidence="10">The sequence shown here is derived from an EMBL/GenBank/DDBJ whole genome shotgun (WGS) entry which is preliminary data.</text>
</comment>
<dbReference type="PANTHER" id="PTHR45815">
    <property type="entry name" value="PROTEIN DISULFIDE-ISOMERASE A6"/>
    <property type="match status" value="1"/>
</dbReference>
<dbReference type="CDD" id="cd03002">
    <property type="entry name" value="PDI_a_MPD1_like"/>
    <property type="match status" value="1"/>
</dbReference>
<evidence type="ECO:0000256" key="1">
    <source>
        <dbReference type="ARBA" id="ARBA00001182"/>
    </source>
</evidence>
<dbReference type="PANTHER" id="PTHR45815:SF3">
    <property type="entry name" value="PROTEIN DISULFIDE-ISOMERASE A6"/>
    <property type="match status" value="1"/>
</dbReference>
<feature type="region of interest" description="Disordered" evidence="7">
    <location>
        <begin position="241"/>
        <end position="287"/>
    </location>
</feature>
<organism evidence="10 11">
    <name type="scientific">Phialemonium thermophilum</name>
    <dbReference type="NCBI Taxonomy" id="223376"/>
    <lineage>
        <taxon>Eukaryota</taxon>
        <taxon>Fungi</taxon>
        <taxon>Dikarya</taxon>
        <taxon>Ascomycota</taxon>
        <taxon>Pezizomycotina</taxon>
        <taxon>Sordariomycetes</taxon>
        <taxon>Sordariomycetidae</taxon>
        <taxon>Cephalothecales</taxon>
        <taxon>Cephalothecaceae</taxon>
        <taxon>Phialemonium</taxon>
    </lineage>
</organism>
<proteinExistence type="predicted"/>